<evidence type="ECO:0000313" key="2">
    <source>
        <dbReference type="EMBL" id="MQM06787.1"/>
    </source>
</evidence>
<sequence>IFRFINFCLSSVDTRSKQVDTSPRFQKGRSTLGQSRSTLDQGRSTLDPVSSRTSLQKWDNRSTLDKGSFCTVSRRALVCESSYSLCGLSRRAQFIVVVLNLESSYSGCCFEPSCS</sequence>
<reference evidence="2" key="1">
    <citation type="submission" date="2017-07" db="EMBL/GenBank/DDBJ databases">
        <title>Taro Niue Genome Assembly and Annotation.</title>
        <authorList>
            <person name="Atibalentja N."/>
            <person name="Keating K."/>
            <person name="Fields C.J."/>
        </authorList>
    </citation>
    <scope>NUCLEOTIDE SEQUENCE</scope>
    <source>
        <strain evidence="2">Niue_2</strain>
        <tissue evidence="2">Leaf</tissue>
    </source>
</reference>
<feature type="non-terminal residue" evidence="2">
    <location>
        <position position="1"/>
    </location>
</feature>
<dbReference type="Proteomes" id="UP000652761">
    <property type="component" value="Unassembled WGS sequence"/>
</dbReference>
<comment type="caution">
    <text evidence="2">The sequence shown here is derived from an EMBL/GenBank/DDBJ whole genome shotgun (WGS) entry which is preliminary data.</text>
</comment>
<evidence type="ECO:0000313" key="3">
    <source>
        <dbReference type="Proteomes" id="UP000652761"/>
    </source>
</evidence>
<evidence type="ECO:0000256" key="1">
    <source>
        <dbReference type="SAM" id="MobiDB-lite"/>
    </source>
</evidence>
<name>A0A843WH23_COLES</name>
<feature type="region of interest" description="Disordered" evidence="1">
    <location>
        <begin position="20"/>
        <end position="53"/>
    </location>
</feature>
<keyword evidence="3" id="KW-1185">Reference proteome</keyword>
<organism evidence="2 3">
    <name type="scientific">Colocasia esculenta</name>
    <name type="common">Wild taro</name>
    <name type="synonym">Arum esculentum</name>
    <dbReference type="NCBI Taxonomy" id="4460"/>
    <lineage>
        <taxon>Eukaryota</taxon>
        <taxon>Viridiplantae</taxon>
        <taxon>Streptophyta</taxon>
        <taxon>Embryophyta</taxon>
        <taxon>Tracheophyta</taxon>
        <taxon>Spermatophyta</taxon>
        <taxon>Magnoliopsida</taxon>
        <taxon>Liliopsida</taxon>
        <taxon>Araceae</taxon>
        <taxon>Aroideae</taxon>
        <taxon>Colocasieae</taxon>
        <taxon>Colocasia</taxon>
    </lineage>
</organism>
<feature type="non-terminal residue" evidence="2">
    <location>
        <position position="115"/>
    </location>
</feature>
<dbReference type="AlphaFoldDB" id="A0A843WH23"/>
<proteinExistence type="predicted"/>
<dbReference type="EMBL" id="NMUH01003711">
    <property type="protein sequence ID" value="MQM06787.1"/>
    <property type="molecule type" value="Genomic_DNA"/>
</dbReference>
<accession>A0A843WH23</accession>
<gene>
    <name evidence="2" type="ORF">Taro_039613</name>
</gene>
<protein>
    <submittedName>
        <fullName evidence="2">Uncharacterized protein</fullName>
    </submittedName>
</protein>